<evidence type="ECO:0000259" key="12">
    <source>
        <dbReference type="PROSITE" id="PS50038"/>
    </source>
</evidence>
<feature type="domain" description="FZ" evidence="12">
    <location>
        <begin position="30"/>
        <end position="164"/>
    </location>
</feature>
<dbReference type="InterPro" id="IPR017981">
    <property type="entry name" value="GPCR_2-like_7TM"/>
</dbReference>
<feature type="transmembrane region" description="Helical" evidence="10">
    <location>
        <begin position="454"/>
        <end position="475"/>
    </location>
</feature>
<feature type="transmembrane region" description="Helical" evidence="10">
    <location>
        <begin position="513"/>
        <end position="532"/>
    </location>
</feature>
<dbReference type="GO" id="GO:0060070">
    <property type="term" value="P:canonical Wnt signaling pathway"/>
    <property type="evidence" value="ECO:0007669"/>
    <property type="project" value="TreeGrafter"/>
</dbReference>
<gene>
    <name evidence="14" type="ORF">HZH66_001724</name>
</gene>
<evidence type="ECO:0000313" key="14">
    <source>
        <dbReference type="EMBL" id="KAF7407187.1"/>
    </source>
</evidence>
<evidence type="ECO:0000256" key="11">
    <source>
        <dbReference type="SAM" id="SignalP"/>
    </source>
</evidence>
<feature type="disulfide bond" evidence="9">
    <location>
        <begin position="80"/>
        <end position="118"/>
    </location>
</feature>
<dbReference type="SMART" id="SM01330">
    <property type="entry name" value="Frizzled"/>
    <property type="match status" value="1"/>
</dbReference>
<dbReference type="PROSITE" id="PS50038">
    <property type="entry name" value="FZ"/>
    <property type="match status" value="1"/>
</dbReference>
<feature type="disulfide bond" evidence="9">
    <location>
        <begin position="111"/>
        <end position="135"/>
    </location>
</feature>
<keyword evidence="8" id="KW-0675">Receptor</keyword>
<feature type="transmembrane region" description="Helical" evidence="10">
    <location>
        <begin position="241"/>
        <end position="262"/>
    </location>
</feature>
<keyword evidence="6 10" id="KW-0472">Membrane</keyword>
<evidence type="ECO:0000256" key="7">
    <source>
        <dbReference type="ARBA" id="ARBA00023157"/>
    </source>
</evidence>
<dbReference type="EMBL" id="JACSEA010000002">
    <property type="protein sequence ID" value="KAF7407187.1"/>
    <property type="molecule type" value="Genomic_DNA"/>
</dbReference>
<evidence type="ECO:0000256" key="9">
    <source>
        <dbReference type="PROSITE-ProRule" id="PRU00090"/>
    </source>
</evidence>
<evidence type="ECO:0008006" key="16">
    <source>
        <dbReference type="Google" id="ProtNLM"/>
    </source>
</evidence>
<feature type="transmembrane region" description="Helical" evidence="10">
    <location>
        <begin position="274"/>
        <end position="290"/>
    </location>
</feature>
<comment type="subcellular location">
    <subcellularLocation>
        <location evidence="1">Membrane</location>
        <topology evidence="1">Multi-pass membrane protein</topology>
    </subcellularLocation>
</comment>
<dbReference type="InterPro" id="IPR036790">
    <property type="entry name" value="Frizzled_dom_sf"/>
</dbReference>
<dbReference type="GO" id="GO:0005615">
    <property type="term" value="C:extracellular space"/>
    <property type="evidence" value="ECO:0007669"/>
    <property type="project" value="TreeGrafter"/>
</dbReference>
<keyword evidence="15" id="KW-1185">Reference proteome</keyword>
<feature type="disulfide bond" evidence="9">
    <location>
        <begin position="35"/>
        <end position="96"/>
    </location>
</feature>
<dbReference type="PANTHER" id="PTHR11309">
    <property type="entry name" value="FRIZZLED"/>
    <property type="match status" value="1"/>
</dbReference>
<feature type="disulfide bond" evidence="9">
    <location>
        <begin position="43"/>
        <end position="89"/>
    </location>
</feature>
<dbReference type="InterPro" id="IPR000539">
    <property type="entry name" value="Frizzled/Smoothened_7TM"/>
</dbReference>
<comment type="similarity">
    <text evidence="2">Belongs to the G-protein coupled receptor Fz/Smo family.</text>
</comment>
<feature type="domain" description="G-protein coupled receptors family 2 profile 2" evidence="13">
    <location>
        <begin position="235"/>
        <end position="539"/>
    </location>
</feature>
<evidence type="ECO:0000313" key="15">
    <source>
        <dbReference type="Proteomes" id="UP000614350"/>
    </source>
</evidence>
<evidence type="ECO:0000256" key="3">
    <source>
        <dbReference type="ARBA" id="ARBA00022473"/>
    </source>
</evidence>
<dbReference type="PROSITE" id="PS50261">
    <property type="entry name" value="G_PROTEIN_RECEP_F2_4"/>
    <property type="match status" value="1"/>
</dbReference>
<dbReference type="GO" id="GO:0035567">
    <property type="term" value="P:non-canonical Wnt signaling pathway"/>
    <property type="evidence" value="ECO:0007669"/>
    <property type="project" value="TreeGrafter"/>
</dbReference>
<keyword evidence="7 9" id="KW-1015">Disulfide bond</keyword>
<dbReference type="AlphaFoldDB" id="A0A834KJR2"/>
<keyword evidence="11" id="KW-0732">Signal</keyword>
<proteinExistence type="inferred from homology"/>
<keyword evidence="5 10" id="KW-1133">Transmembrane helix</keyword>
<keyword evidence="3" id="KW-0217">Developmental protein</keyword>
<evidence type="ECO:0000256" key="1">
    <source>
        <dbReference type="ARBA" id="ARBA00004141"/>
    </source>
</evidence>
<feature type="chain" id="PRO_5032707841" description="Frizzled-4" evidence="11">
    <location>
        <begin position="21"/>
        <end position="576"/>
    </location>
</feature>
<dbReference type="SMART" id="SM00063">
    <property type="entry name" value="FRI"/>
    <property type="match status" value="1"/>
</dbReference>
<dbReference type="GO" id="GO:0017147">
    <property type="term" value="F:Wnt-protein binding"/>
    <property type="evidence" value="ECO:0007669"/>
    <property type="project" value="TreeGrafter"/>
</dbReference>
<dbReference type="Gene3D" id="1.20.1070.10">
    <property type="entry name" value="Rhodopsin 7-helix transmembrane proteins"/>
    <property type="match status" value="1"/>
</dbReference>
<keyword evidence="4 10" id="KW-0812">Transmembrane</keyword>
<dbReference type="SUPFAM" id="SSF63501">
    <property type="entry name" value="Frizzled cysteine-rich domain"/>
    <property type="match status" value="1"/>
</dbReference>
<evidence type="ECO:0000256" key="6">
    <source>
        <dbReference type="ARBA" id="ARBA00023136"/>
    </source>
</evidence>
<dbReference type="GO" id="GO:0016020">
    <property type="term" value="C:membrane"/>
    <property type="evidence" value="ECO:0007669"/>
    <property type="project" value="UniProtKB-SubCell"/>
</dbReference>
<feature type="signal peptide" evidence="11">
    <location>
        <begin position="1"/>
        <end position="20"/>
    </location>
</feature>
<reference evidence="14" key="1">
    <citation type="journal article" date="2020" name="G3 (Bethesda)">
        <title>High-Quality Assemblies for Three Invasive Social Wasps from the &lt;i&gt;Vespula&lt;/i&gt; Genus.</title>
        <authorList>
            <person name="Harrop T.W.R."/>
            <person name="Guhlin J."/>
            <person name="McLaughlin G.M."/>
            <person name="Permina E."/>
            <person name="Stockwell P."/>
            <person name="Gilligan J."/>
            <person name="Le Lec M.F."/>
            <person name="Gruber M.A.M."/>
            <person name="Quinn O."/>
            <person name="Lovegrove M."/>
            <person name="Duncan E.J."/>
            <person name="Remnant E.J."/>
            <person name="Van Eeckhoven J."/>
            <person name="Graham B."/>
            <person name="Knapp R.A."/>
            <person name="Langford K.W."/>
            <person name="Kronenberg Z."/>
            <person name="Press M.O."/>
            <person name="Eacker S.M."/>
            <person name="Wilson-Rankin E.E."/>
            <person name="Purcell J."/>
            <person name="Lester P.J."/>
            <person name="Dearden P.K."/>
        </authorList>
    </citation>
    <scope>NUCLEOTIDE SEQUENCE</scope>
    <source>
        <strain evidence="14">Marl-1</strain>
    </source>
</reference>
<accession>A0A834KJR2</accession>
<dbReference type="Proteomes" id="UP000614350">
    <property type="component" value="Unassembled WGS sequence"/>
</dbReference>
<dbReference type="Pfam" id="PF01534">
    <property type="entry name" value="Frizzled"/>
    <property type="match status" value="1"/>
</dbReference>
<comment type="caution">
    <text evidence="14">The sequence shown here is derived from an EMBL/GenBank/DDBJ whole genome shotgun (WGS) entry which is preliminary data.</text>
</comment>
<evidence type="ECO:0000259" key="13">
    <source>
        <dbReference type="PROSITE" id="PS50261"/>
    </source>
</evidence>
<evidence type="ECO:0000256" key="2">
    <source>
        <dbReference type="ARBA" id="ARBA00008077"/>
    </source>
</evidence>
<organism evidence="14 15">
    <name type="scientific">Vespula vulgaris</name>
    <name type="common">Yellow jacket</name>
    <name type="synonym">Wasp</name>
    <dbReference type="NCBI Taxonomy" id="7454"/>
    <lineage>
        <taxon>Eukaryota</taxon>
        <taxon>Metazoa</taxon>
        <taxon>Ecdysozoa</taxon>
        <taxon>Arthropoda</taxon>
        <taxon>Hexapoda</taxon>
        <taxon>Insecta</taxon>
        <taxon>Pterygota</taxon>
        <taxon>Neoptera</taxon>
        <taxon>Endopterygota</taxon>
        <taxon>Hymenoptera</taxon>
        <taxon>Apocrita</taxon>
        <taxon>Aculeata</taxon>
        <taxon>Vespoidea</taxon>
        <taxon>Vespidae</taxon>
        <taxon>Vespinae</taxon>
        <taxon>Vespula</taxon>
    </lineage>
</organism>
<dbReference type="PRINTS" id="PR00489">
    <property type="entry name" value="FRIZZLED"/>
</dbReference>
<feature type="transmembrane region" description="Helical" evidence="10">
    <location>
        <begin position="363"/>
        <end position="384"/>
    </location>
</feature>
<evidence type="ECO:0000256" key="10">
    <source>
        <dbReference type="SAM" id="Phobius"/>
    </source>
</evidence>
<evidence type="ECO:0000256" key="8">
    <source>
        <dbReference type="ARBA" id="ARBA00023170"/>
    </source>
</evidence>
<dbReference type="GO" id="GO:0004888">
    <property type="term" value="F:transmembrane signaling receptor activity"/>
    <property type="evidence" value="ECO:0007669"/>
    <property type="project" value="InterPro"/>
</dbReference>
<comment type="caution">
    <text evidence="9">Lacks conserved residue(s) required for the propagation of feature annotation.</text>
</comment>
<dbReference type="Pfam" id="PF01392">
    <property type="entry name" value="Fz"/>
    <property type="match status" value="1"/>
</dbReference>
<dbReference type="InterPro" id="IPR015526">
    <property type="entry name" value="Frizzled/SFRP"/>
</dbReference>
<evidence type="ECO:0000256" key="4">
    <source>
        <dbReference type="ARBA" id="ARBA00022692"/>
    </source>
</evidence>
<feature type="transmembrane region" description="Helical" evidence="10">
    <location>
        <begin position="331"/>
        <end position="351"/>
    </location>
</feature>
<dbReference type="Gene3D" id="1.10.2000.10">
    <property type="entry name" value="Frizzled cysteine-rich domain"/>
    <property type="match status" value="1"/>
</dbReference>
<sequence length="576" mass="63938">MIHLWRTISLLSAVIGLARAWGINHAGQTGTNTKCERLSVSFCHGLRYNLTAMPNFMGHEDQLQAERGLATLMPLVHYNCSKHLRLFLCAVFAPVCSEHVAMQIPACKSLCLSVRRECEPALTSLTLPWPHMLDCDRFLDRGFTDSKNSFSFADLSGNTLCVQPPEETLSDAVPSVQQQWPTQEQIQPVQTSTGLQNHHQCPPHFVQTPDVQTVSRKISCAPRCGIDAYYRAEDKKFAERWMIGWAWLCFLSTLFTLLTFWVEPSRFRYPERPIVFLALCYNLLSVNYIVRGAIGTEILSCVSQLDGPSYVPVHDGLKSIPCTSWWIVKHYLSLASSTWWAILCGCWLLSARNEWSSEALHNIASYLHGVAWGLPLFATGGSLLSRQIVADELTGLCQIADESALWLEVLPHAILIFLGCILAAVAGGALIRVRRAIRSAGRSATKLERLMTRLGIFALLYALPALGSLTCILHESSTRPRWRTLALLAALDCRSAENCVPGPVYRAAGLEVALLRPFLSLVIGVTSGMWVWSGKTCRAWSKLLAAPTKPTRSIPTAQPLTQNVLRNFKADVNNLP</sequence>
<feature type="transmembrane region" description="Helical" evidence="10">
    <location>
        <begin position="413"/>
        <end position="433"/>
    </location>
</feature>
<protein>
    <recommendedName>
        <fullName evidence="16">Frizzled-4</fullName>
    </recommendedName>
</protein>
<dbReference type="InterPro" id="IPR020067">
    <property type="entry name" value="Frizzled_dom"/>
</dbReference>
<name>A0A834KJR2_VESVU</name>
<dbReference type="PANTHER" id="PTHR11309:SF99">
    <property type="entry name" value="FRIZZLED-4"/>
    <property type="match status" value="1"/>
</dbReference>
<evidence type="ECO:0000256" key="5">
    <source>
        <dbReference type="ARBA" id="ARBA00022989"/>
    </source>
</evidence>